<evidence type="ECO:0000256" key="1">
    <source>
        <dbReference type="SAM" id="MobiDB-lite"/>
    </source>
</evidence>
<dbReference type="RefSeq" id="WP_135996934.1">
    <property type="nucleotide sequence ID" value="NZ_CP071057.1"/>
</dbReference>
<evidence type="ECO:0000313" key="3">
    <source>
        <dbReference type="EMBL" id="TGY87958.1"/>
    </source>
</evidence>
<dbReference type="PANTHER" id="PTHR37953">
    <property type="entry name" value="UPF0127 PROTEIN MJ1496"/>
    <property type="match status" value="1"/>
</dbReference>
<dbReference type="Pfam" id="PF02643">
    <property type="entry name" value="DUF192"/>
    <property type="match status" value="1"/>
</dbReference>
<dbReference type="Gene3D" id="2.60.120.1140">
    <property type="entry name" value="Protein of unknown function DUF192"/>
    <property type="match status" value="1"/>
</dbReference>
<sequence>MIRFIALSLALVLTAGPVAAQIGDGAPPADPAARDAVVEYGGPETVVIETDEGPVSFTVEIAATEPARQRGLMWREELAPDAGMLFDFATVRPVSIWMRNTLIPLDIIYIRQDGTIAKIIAHAQPLSERQLLSGVPVRSVLEINAGRAAELGIEPGDLVRHAWFGTAQAPAGPDAADAGTDGEAQPQEG</sequence>
<dbReference type="PANTHER" id="PTHR37953:SF1">
    <property type="entry name" value="UPF0127 PROTEIN MJ1496"/>
    <property type="match status" value="1"/>
</dbReference>
<dbReference type="InterPro" id="IPR038695">
    <property type="entry name" value="Saro_0823-like_sf"/>
</dbReference>
<dbReference type="Proteomes" id="UP000308054">
    <property type="component" value="Unassembled WGS sequence"/>
</dbReference>
<protein>
    <submittedName>
        <fullName evidence="3">DUF192 domain-containing protein</fullName>
    </submittedName>
</protein>
<feature type="signal peptide" evidence="2">
    <location>
        <begin position="1"/>
        <end position="20"/>
    </location>
</feature>
<feature type="chain" id="PRO_5020627661" evidence="2">
    <location>
        <begin position="21"/>
        <end position="189"/>
    </location>
</feature>
<accession>A0A4S2GYE3</accession>
<evidence type="ECO:0000256" key="2">
    <source>
        <dbReference type="SAM" id="SignalP"/>
    </source>
</evidence>
<organism evidence="3 4">
    <name type="scientific">Marinicauda algicola</name>
    <dbReference type="NCBI Taxonomy" id="2029849"/>
    <lineage>
        <taxon>Bacteria</taxon>
        <taxon>Pseudomonadati</taxon>
        <taxon>Pseudomonadota</taxon>
        <taxon>Alphaproteobacteria</taxon>
        <taxon>Maricaulales</taxon>
        <taxon>Maricaulaceae</taxon>
        <taxon>Marinicauda</taxon>
    </lineage>
</organism>
<dbReference type="InterPro" id="IPR003795">
    <property type="entry name" value="DUF192"/>
</dbReference>
<gene>
    <name evidence="3" type="ORF">E5163_13710</name>
</gene>
<dbReference type="OrthoDB" id="9808290at2"/>
<comment type="caution">
    <text evidence="3">The sequence shown here is derived from an EMBL/GenBank/DDBJ whole genome shotgun (WGS) entry which is preliminary data.</text>
</comment>
<name>A0A4S2GYE3_9PROT</name>
<feature type="region of interest" description="Disordered" evidence="1">
    <location>
        <begin position="169"/>
        <end position="189"/>
    </location>
</feature>
<keyword evidence="2" id="KW-0732">Signal</keyword>
<proteinExistence type="predicted"/>
<dbReference type="EMBL" id="SRXW01000004">
    <property type="protein sequence ID" value="TGY87958.1"/>
    <property type="molecule type" value="Genomic_DNA"/>
</dbReference>
<keyword evidence="4" id="KW-1185">Reference proteome</keyword>
<reference evidence="3 4" key="1">
    <citation type="journal article" date="2017" name="Int. J. Syst. Evol. Microbiol.">
        <title>Marinicauda algicola sp. nov., isolated from a marine red alga Rhodosorus marinus.</title>
        <authorList>
            <person name="Jeong S.E."/>
            <person name="Jeon S.H."/>
            <person name="Chun B.H."/>
            <person name="Kim D.W."/>
            <person name="Jeon C.O."/>
        </authorList>
    </citation>
    <scope>NUCLEOTIDE SEQUENCE [LARGE SCALE GENOMIC DNA]</scope>
    <source>
        <strain evidence="3 4">JCM 31718</strain>
    </source>
</reference>
<dbReference type="AlphaFoldDB" id="A0A4S2GYE3"/>
<evidence type="ECO:0000313" key="4">
    <source>
        <dbReference type="Proteomes" id="UP000308054"/>
    </source>
</evidence>